<dbReference type="GO" id="GO:0000981">
    <property type="term" value="F:DNA-binding transcription factor activity, RNA polymerase II-specific"/>
    <property type="evidence" value="ECO:0007669"/>
    <property type="project" value="InterPro"/>
</dbReference>
<dbReference type="GO" id="GO:0008270">
    <property type="term" value="F:zinc ion binding"/>
    <property type="evidence" value="ECO:0007669"/>
    <property type="project" value="InterPro"/>
</dbReference>
<dbReference type="RefSeq" id="XP_003004804.1">
    <property type="nucleotide sequence ID" value="XM_003004758.1"/>
</dbReference>
<keyword evidence="3" id="KW-0805">Transcription regulation</keyword>
<feature type="region of interest" description="Disordered" evidence="6">
    <location>
        <begin position="584"/>
        <end position="610"/>
    </location>
</feature>
<comment type="subcellular location">
    <subcellularLocation>
        <location evidence="1">Nucleus</location>
    </subcellularLocation>
</comment>
<feature type="compositionally biased region" description="Polar residues" evidence="6">
    <location>
        <begin position="134"/>
        <end position="166"/>
    </location>
</feature>
<dbReference type="InterPro" id="IPR007219">
    <property type="entry name" value="XnlR_reg_dom"/>
</dbReference>
<feature type="domain" description="Xylanolytic transcriptional activator regulatory" evidence="7">
    <location>
        <begin position="244"/>
        <end position="365"/>
    </location>
</feature>
<keyword evidence="2" id="KW-0479">Metal-binding</keyword>
<dbReference type="PANTHER" id="PTHR47338:SF7">
    <property type="entry name" value="ZN(II)2CYS6 TRANSCRIPTION FACTOR (EUROFUNG)"/>
    <property type="match status" value="1"/>
</dbReference>
<dbReference type="AlphaFoldDB" id="C9SJD9"/>
<dbReference type="GeneID" id="9530016"/>
<evidence type="ECO:0000313" key="9">
    <source>
        <dbReference type="Proteomes" id="UP000008698"/>
    </source>
</evidence>
<protein>
    <recommendedName>
        <fullName evidence="7">Xylanolytic transcriptional activator regulatory domain-containing protein</fullName>
    </recommendedName>
</protein>
<dbReference type="EMBL" id="DS985218">
    <property type="protein sequence ID" value="EEY18301.1"/>
    <property type="molecule type" value="Genomic_DNA"/>
</dbReference>
<organism evidence="9">
    <name type="scientific">Verticillium alfalfae (strain VaMs.102 / ATCC MYA-4576 / FGSC 10136)</name>
    <name type="common">Verticillium wilt of alfalfa</name>
    <name type="synonym">Verticillium albo-atrum</name>
    <dbReference type="NCBI Taxonomy" id="526221"/>
    <lineage>
        <taxon>Eukaryota</taxon>
        <taxon>Fungi</taxon>
        <taxon>Dikarya</taxon>
        <taxon>Ascomycota</taxon>
        <taxon>Pezizomycotina</taxon>
        <taxon>Sordariomycetes</taxon>
        <taxon>Hypocreomycetidae</taxon>
        <taxon>Glomerellales</taxon>
        <taxon>Plectosphaerellaceae</taxon>
        <taxon>Verticillium</taxon>
    </lineage>
</organism>
<feature type="compositionally biased region" description="Polar residues" evidence="6">
    <location>
        <begin position="667"/>
        <end position="678"/>
    </location>
</feature>
<proteinExistence type="predicted"/>
<evidence type="ECO:0000256" key="5">
    <source>
        <dbReference type="ARBA" id="ARBA00023242"/>
    </source>
</evidence>
<dbReference type="Proteomes" id="UP000008698">
    <property type="component" value="Unassembled WGS sequence"/>
</dbReference>
<reference evidence="9" key="1">
    <citation type="journal article" date="2011" name="PLoS Pathog.">
        <title>Comparative genomics yields insights into niche adaptation of plant vascular wilt pathogens.</title>
        <authorList>
            <person name="Klosterman S.J."/>
            <person name="Subbarao K.V."/>
            <person name="Kang S."/>
            <person name="Veronese P."/>
            <person name="Gold S.E."/>
            <person name="Thomma B.P.H.J."/>
            <person name="Chen Z."/>
            <person name="Henrissat B."/>
            <person name="Lee Y.-H."/>
            <person name="Park J."/>
            <person name="Garcia-Pedrajas M.D."/>
            <person name="Barbara D.J."/>
            <person name="Anchieta A."/>
            <person name="de Jonge R."/>
            <person name="Santhanam P."/>
            <person name="Maruthachalam K."/>
            <person name="Atallah Z."/>
            <person name="Amyotte S.G."/>
            <person name="Paz Z."/>
            <person name="Inderbitzin P."/>
            <person name="Hayes R.J."/>
            <person name="Heiman D.I."/>
            <person name="Young S."/>
            <person name="Zeng Q."/>
            <person name="Engels R."/>
            <person name="Galagan J."/>
            <person name="Cuomo C.A."/>
            <person name="Dobinson K.F."/>
            <person name="Ma L.-J."/>
        </authorList>
    </citation>
    <scope>NUCLEOTIDE SEQUENCE [LARGE SCALE GENOMIC DNA]</scope>
    <source>
        <strain evidence="9">VaMs.102 / ATCC MYA-4576 / FGSC 10136</strain>
    </source>
</reference>
<feature type="compositionally biased region" description="Basic residues" evidence="6">
    <location>
        <begin position="601"/>
        <end position="610"/>
    </location>
</feature>
<dbReference type="PANTHER" id="PTHR47338">
    <property type="entry name" value="ZN(II)2CYS6 TRANSCRIPTION FACTOR (EUROFUNG)-RELATED"/>
    <property type="match status" value="1"/>
</dbReference>
<dbReference type="Pfam" id="PF04082">
    <property type="entry name" value="Fungal_trans"/>
    <property type="match status" value="1"/>
</dbReference>
<evidence type="ECO:0000256" key="1">
    <source>
        <dbReference type="ARBA" id="ARBA00004123"/>
    </source>
</evidence>
<sequence>MTRVHVWRADYASEECTYTGQASPGWALFPHPWQGRATFDHVNSADIRRPSSNDVPWSCELCNIHIGHAGAEVESHLLPVQVTQGRNSPLRLERLLFSVHARLTGLTARSFSSSQSHSLGLPLETSSEKPESGTAISVSPGQLSLEQRSESPSVFRDSQASHGNSRPPQVQDVVVPPIREQLRLVNDFFQHVYPMPVYAFLNESSMTQRCIDGTLDETLLLALLSCSALHLRYTKYFPVLTDIWVQRVEMRIWSQIEQPSIFLTQALMLVILYRMEIGNFQKAFMLCALATRAASALRLHYERTDLSPLAQEIRRRVLWCLMMVDAQFSVGLPECELCPYEVIYLEFPSKEEDFVPESEARSQSLDGIPEGGFLRQIMQQVVVRRDVMRLRRQVSLSRQVIPQLTSIVDDFQRNLQAMSPGTCTLEDVNIYSRSRWLARFIGTHLSWHQCHCDISRMFLSGYKEAAPMPVIESLPAEYVAAAATQCLVHSQAILQILNDLSKLSPGLLVPHMDVAVCGYHASRLVLFLSRSPLNPDHSGLTPEIALAKASAVSVFLKRIFANSQIAKHLLADLERIVGLYLTGEREQSQDPSDTEEETPHQRPRFARAARQHQRLGIHSMLRQARFVDDSDRAAELPETEQAGARHLKDLANAGLHTHSLGSRHPSGVTQPMQTLPCTDQPATRVSLVTADLTMNSADDLASGFDFGGESFGLGTPGGWHDIWSGHEHSNSADRDYF</sequence>
<evidence type="ECO:0000256" key="2">
    <source>
        <dbReference type="ARBA" id="ARBA00022723"/>
    </source>
</evidence>
<dbReference type="GO" id="GO:0006351">
    <property type="term" value="P:DNA-templated transcription"/>
    <property type="evidence" value="ECO:0007669"/>
    <property type="project" value="InterPro"/>
</dbReference>
<dbReference type="InterPro" id="IPR050815">
    <property type="entry name" value="TF_fung"/>
</dbReference>
<feature type="region of interest" description="Disordered" evidence="6">
    <location>
        <begin position="113"/>
        <end position="172"/>
    </location>
</feature>
<keyword evidence="4" id="KW-0804">Transcription</keyword>
<dbReference type="CDD" id="cd12148">
    <property type="entry name" value="fungal_TF_MHR"/>
    <property type="match status" value="1"/>
</dbReference>
<evidence type="ECO:0000256" key="3">
    <source>
        <dbReference type="ARBA" id="ARBA00023015"/>
    </source>
</evidence>
<evidence type="ECO:0000313" key="8">
    <source>
        <dbReference type="EMBL" id="EEY18301.1"/>
    </source>
</evidence>
<dbReference type="GO" id="GO:0005634">
    <property type="term" value="C:nucleus"/>
    <property type="evidence" value="ECO:0007669"/>
    <property type="project" value="UniProtKB-SubCell"/>
</dbReference>
<evidence type="ECO:0000256" key="4">
    <source>
        <dbReference type="ARBA" id="ARBA00023163"/>
    </source>
</evidence>
<feature type="region of interest" description="Disordered" evidence="6">
    <location>
        <begin position="656"/>
        <end position="678"/>
    </location>
</feature>
<dbReference type="eggNOG" id="ENOG502SK8P">
    <property type="taxonomic scope" value="Eukaryota"/>
</dbReference>
<name>C9SJD9_VERA1</name>
<accession>C9SJD9</accession>
<dbReference type="KEGG" id="val:VDBG_04410"/>
<gene>
    <name evidence="8" type="ORF">VDBG_04410</name>
</gene>
<dbReference type="OMA" id="YASEECT"/>
<dbReference type="OrthoDB" id="4851232at2759"/>
<evidence type="ECO:0000259" key="7">
    <source>
        <dbReference type="Pfam" id="PF04082"/>
    </source>
</evidence>
<evidence type="ECO:0000256" key="6">
    <source>
        <dbReference type="SAM" id="MobiDB-lite"/>
    </source>
</evidence>
<keyword evidence="5" id="KW-0539">Nucleus</keyword>
<keyword evidence="9" id="KW-1185">Reference proteome</keyword>
<dbReference type="HOGENOM" id="CLU_376526_0_0_1"/>
<dbReference type="GO" id="GO:0003677">
    <property type="term" value="F:DNA binding"/>
    <property type="evidence" value="ECO:0007669"/>
    <property type="project" value="InterPro"/>
</dbReference>